<evidence type="ECO:0000313" key="6">
    <source>
        <dbReference type="RefSeq" id="XP_014681983.1"/>
    </source>
</evidence>
<evidence type="ECO:0000313" key="3">
    <source>
        <dbReference type="Proteomes" id="UP000695022"/>
    </source>
</evidence>
<proteinExistence type="predicted"/>
<feature type="region of interest" description="Disordered" evidence="2">
    <location>
        <begin position="55"/>
        <end position="96"/>
    </location>
</feature>
<evidence type="ECO:0000313" key="5">
    <source>
        <dbReference type="RefSeq" id="XP_014681982.1"/>
    </source>
</evidence>
<dbReference type="PANTHER" id="PTHR45976">
    <property type="entry name" value="ARMADILLO SEGMENT POLARITY PROTEIN"/>
    <property type="match status" value="1"/>
</dbReference>
<feature type="compositionally biased region" description="Polar residues" evidence="2">
    <location>
        <begin position="56"/>
        <end position="70"/>
    </location>
</feature>
<dbReference type="InterPro" id="IPR016024">
    <property type="entry name" value="ARM-type_fold"/>
</dbReference>
<dbReference type="InterPro" id="IPR011989">
    <property type="entry name" value="ARM-like"/>
</dbReference>
<feature type="compositionally biased region" description="Polar residues" evidence="2">
    <location>
        <begin position="743"/>
        <end position="756"/>
    </location>
</feature>
<evidence type="ECO:0000313" key="4">
    <source>
        <dbReference type="RefSeq" id="XP_014681980.1"/>
    </source>
</evidence>
<keyword evidence="3" id="KW-1185">Reference proteome</keyword>
<dbReference type="Gene3D" id="1.25.10.10">
    <property type="entry name" value="Leucine-rich Repeat Variant"/>
    <property type="match status" value="1"/>
</dbReference>
<feature type="repeat" description="ARM" evidence="1">
    <location>
        <begin position="519"/>
        <end position="562"/>
    </location>
</feature>
<feature type="repeat" description="ARM" evidence="1">
    <location>
        <begin position="472"/>
        <end position="514"/>
    </location>
</feature>
<feature type="repeat" description="ARM" evidence="1">
    <location>
        <begin position="306"/>
        <end position="348"/>
    </location>
</feature>
<dbReference type="PRINTS" id="PR01869">
    <property type="entry name" value="BCATNINFAMLY"/>
</dbReference>
<feature type="region of interest" description="Disordered" evidence="2">
    <location>
        <begin position="714"/>
        <end position="783"/>
    </location>
</feature>
<dbReference type="RefSeq" id="XP_014681982.1">
    <property type="nucleotide sequence ID" value="XM_014826496.1"/>
</dbReference>
<reference evidence="4 5" key="1">
    <citation type="submission" date="2025-05" db="UniProtKB">
        <authorList>
            <consortium name="RefSeq"/>
        </authorList>
    </citation>
    <scope>IDENTIFICATION</scope>
</reference>
<evidence type="ECO:0000256" key="1">
    <source>
        <dbReference type="PROSITE-ProRule" id="PRU00259"/>
    </source>
</evidence>
<dbReference type="Proteomes" id="UP000695022">
    <property type="component" value="Unplaced"/>
</dbReference>
<dbReference type="InterPro" id="IPR013284">
    <property type="entry name" value="Beta-catenin"/>
</dbReference>
<feature type="repeat" description="ARM" evidence="1">
    <location>
        <begin position="222"/>
        <end position="265"/>
    </location>
</feature>
<feature type="compositionally biased region" description="Low complexity" evidence="2">
    <location>
        <begin position="1"/>
        <end position="12"/>
    </location>
</feature>
<dbReference type="GeneID" id="106821611"/>
<feature type="repeat" description="ARM" evidence="1">
    <location>
        <begin position="624"/>
        <end position="666"/>
    </location>
</feature>
<feature type="region of interest" description="Disordered" evidence="2">
    <location>
        <begin position="1"/>
        <end position="24"/>
    </location>
</feature>
<dbReference type="PROSITE" id="PS50176">
    <property type="entry name" value="ARM_REPEAT"/>
    <property type="match status" value="9"/>
</dbReference>
<feature type="repeat" description="ARM" evidence="1">
    <location>
        <begin position="430"/>
        <end position="472"/>
    </location>
</feature>
<feature type="repeat" description="ARM" evidence="1">
    <location>
        <begin position="348"/>
        <end position="391"/>
    </location>
</feature>
<dbReference type="InterPro" id="IPR000225">
    <property type="entry name" value="Armadillo"/>
</dbReference>
<accession>A0ABM1FC09</accession>
<evidence type="ECO:0000256" key="2">
    <source>
        <dbReference type="SAM" id="MobiDB-lite"/>
    </source>
</evidence>
<sequence length="817" mass="90238">MSQQGYQHQQYQRGPAMAQQQGGQYMEVQGGQPMQMHDSNTKTMMWAQNHYVADSGINSRTPSQAPSISSKTHHSQHEDEMNMDASSGMGYEEWDQGYQPQGYTQEQVDELNQQLNQTRSQRVRNAMFPETMDEGVPIPSTQFDPQQPTAVQRLAEPSQMLKHAVVNLINYQDDADLATRAIPELTKLLNDEDQVVVSQAAMMVHQLSKKEASRHAIMNSPQMVAALVRAMTNSNDVETTRCAAGTLHNLSHHRQGLLAIFKSGGIPALVRLLSSPVESVLFYAITTLHNLLLHQEGSKMAVRLAGGLQKMVMLLQRNNIKFLAITTDCLQILAYGNQESKLIILASGGPGELVRIMRDFNYEKLLWTTSRVLKVLSVCPSNKPAIVEAGGMQALAMHLGHPSTRLVQNCLWTLRNLSDAATKQMQNMEGLISMLVQLLSSNDINVVTCSAGILSNLTCNNQRNKVIACQSGGIEALVRTCIQAGDREEITEPAVCALRHMTSRHTEAEMAQNAVRLHYGLPVLVKMLHPPSRWPLIKAVIGLIRNLALCPANHAPLREHGALPRLVQLLIRAHQDTQRRASMGSNSSTYADGVRMEDIVEGTVGALHILGREAHNRAVIRGLTCIPIFVQLLYSDTENIQRVAAGVLCELAADKEGAEIIEQEGATAPLTELLHSRNEGVATYAAAVLFRMSEDKPQEYRKRLSVELTSSLFRSDQDWGQPPDLDAMMMGDEPYSEQMYPPHNNQNQHDPRQSQGGYHPHTPGMQGVQIDMGGANYPPPPPMDMAAPGGMDFDTMNLDSIPPADNSQMAAWFDTDL</sequence>
<name>A0ABM1FC09_PRICU</name>
<feature type="repeat" description="ARM" evidence="1">
    <location>
        <begin position="180"/>
        <end position="220"/>
    </location>
</feature>
<dbReference type="Pfam" id="PF00514">
    <property type="entry name" value="Arm"/>
    <property type="match status" value="3"/>
</dbReference>
<dbReference type="SUPFAM" id="SSF48371">
    <property type="entry name" value="ARM repeat"/>
    <property type="match status" value="1"/>
</dbReference>
<protein>
    <submittedName>
        <fullName evidence="4 5">Catenin beta-like</fullName>
    </submittedName>
</protein>
<evidence type="ECO:0000313" key="7">
    <source>
        <dbReference type="RefSeq" id="XP_014681984.1"/>
    </source>
</evidence>
<dbReference type="SMART" id="SM00185">
    <property type="entry name" value="ARM"/>
    <property type="match status" value="12"/>
</dbReference>
<dbReference type="RefSeq" id="XP_014681984.1">
    <property type="nucleotide sequence ID" value="XM_014826498.1"/>
</dbReference>
<gene>
    <name evidence="4 5 6 7" type="primary">LOC106821611</name>
</gene>
<dbReference type="RefSeq" id="XP_014681980.1">
    <property type="nucleotide sequence ID" value="XM_014826494.1"/>
</dbReference>
<feature type="repeat" description="ARM" evidence="1">
    <location>
        <begin position="264"/>
        <end position="306"/>
    </location>
</feature>
<organism evidence="3 4">
    <name type="scientific">Priapulus caudatus</name>
    <name type="common">Priapulid worm</name>
    <dbReference type="NCBI Taxonomy" id="37621"/>
    <lineage>
        <taxon>Eukaryota</taxon>
        <taxon>Metazoa</taxon>
        <taxon>Ecdysozoa</taxon>
        <taxon>Scalidophora</taxon>
        <taxon>Priapulida</taxon>
        <taxon>Priapulimorpha</taxon>
        <taxon>Priapulimorphida</taxon>
        <taxon>Priapulidae</taxon>
        <taxon>Priapulus</taxon>
    </lineage>
</organism>
<dbReference type="RefSeq" id="XP_014681983.1">
    <property type="nucleotide sequence ID" value="XM_014826497.1"/>
</dbReference>